<comment type="caution">
    <text evidence="2">The sequence shown here is derived from an EMBL/GenBank/DDBJ whole genome shotgun (WGS) entry which is preliminary data.</text>
</comment>
<dbReference type="Proteomes" id="UP000187209">
    <property type="component" value="Unassembled WGS sequence"/>
</dbReference>
<organism evidence="2 3">
    <name type="scientific">Stentor coeruleus</name>
    <dbReference type="NCBI Taxonomy" id="5963"/>
    <lineage>
        <taxon>Eukaryota</taxon>
        <taxon>Sar</taxon>
        <taxon>Alveolata</taxon>
        <taxon>Ciliophora</taxon>
        <taxon>Postciliodesmatophora</taxon>
        <taxon>Heterotrichea</taxon>
        <taxon>Heterotrichida</taxon>
        <taxon>Stentoridae</taxon>
        <taxon>Stentor</taxon>
    </lineage>
</organism>
<evidence type="ECO:0000256" key="1">
    <source>
        <dbReference type="SAM" id="Coils"/>
    </source>
</evidence>
<dbReference type="EMBL" id="MPUH01002182">
    <property type="protein sequence ID" value="OMJ65376.1"/>
    <property type="molecule type" value="Genomic_DNA"/>
</dbReference>
<evidence type="ECO:0000313" key="3">
    <source>
        <dbReference type="Proteomes" id="UP000187209"/>
    </source>
</evidence>
<name>A0A1R2ALI3_9CILI</name>
<proteinExistence type="predicted"/>
<gene>
    <name evidence="2" type="ORF">SteCoe_38347</name>
</gene>
<keyword evidence="1" id="KW-0175">Coiled coil</keyword>
<feature type="coiled-coil region" evidence="1">
    <location>
        <begin position="67"/>
        <end position="116"/>
    </location>
</feature>
<dbReference type="AlphaFoldDB" id="A0A1R2ALI3"/>
<evidence type="ECO:0000313" key="2">
    <source>
        <dbReference type="EMBL" id="OMJ65376.1"/>
    </source>
</evidence>
<reference evidence="2 3" key="1">
    <citation type="submission" date="2016-11" db="EMBL/GenBank/DDBJ databases">
        <title>The macronuclear genome of Stentor coeruleus: a giant cell with tiny introns.</title>
        <authorList>
            <person name="Slabodnick M."/>
            <person name="Ruby J.G."/>
            <person name="Reiff S.B."/>
            <person name="Swart E.C."/>
            <person name="Gosai S."/>
            <person name="Prabakaran S."/>
            <person name="Witkowska E."/>
            <person name="Larue G.E."/>
            <person name="Fisher S."/>
            <person name="Freeman R.M."/>
            <person name="Gunawardena J."/>
            <person name="Chu W."/>
            <person name="Stover N.A."/>
            <person name="Gregory B.D."/>
            <person name="Nowacki M."/>
            <person name="Derisi J."/>
            <person name="Roy S.W."/>
            <person name="Marshall W.F."/>
            <person name="Sood P."/>
        </authorList>
    </citation>
    <scope>NUCLEOTIDE SEQUENCE [LARGE SCALE GENOMIC DNA]</scope>
    <source>
        <strain evidence="2">WM001</strain>
    </source>
</reference>
<sequence>MMELRKIICDLCETQGDYDVIAVWKCSCDDYQCDSCKDAHLLEYQDHIPKAILKSDYQRSLSFVDQLTSLRENMQKAQEEIGKLISDLAEKLFNEITNASSEIQKALNYIDSLEKELYSKGYFGNDTKSVISIYLRNDIPNISKLIDRSFSYRTGIQDLILKSSELITIKFDLKDIVEHYTNMSMPKTDDIYDKDIKDIDIEKFKKTLENRVNKNAPQANISENDKFRLLAR</sequence>
<dbReference type="CDD" id="cd19757">
    <property type="entry name" value="Bbox1"/>
    <property type="match status" value="1"/>
</dbReference>
<keyword evidence="3" id="KW-1185">Reference proteome</keyword>
<protein>
    <submittedName>
        <fullName evidence="2">Uncharacterized protein</fullName>
    </submittedName>
</protein>
<accession>A0A1R2ALI3</accession>